<sequence length="495" mass="56249">MCLQRRRKEKQKVTAYGHRFVRLDNYNKLDLIVVAMCIFQFVVQLAMYLTNLEAAYQTVLAVTFIFVMAVRLVHAVKYFENWLLNMLHKYLDKTIYAAYETGLAIITGEEEVQQNVWKYVRSAQLALDTRSRATNNRLLVLRKLVEIQSRFPGIAVAFKSRQAGQTILNDVSVHLSDIQRDGFFSEEQHRDLYKMLKDHMMGIICAPNSLPASYKPIAVLRVIPWIATDSVRQFIAMQLRPVAFAAQEVIVERGCETPIIVTYSGIIKIEGDVEYRGDGSLPNSSSTLFFFSDEYFEDYMGAPVTLGALGLISDEPSVTRVTTETAVNVSARHSSLRYLGQHDARIALSPTVGQRGTLIGHEYYASVRLGIVSNQRGHELQPSGDVVLVSNLCPMVASGSAADWRRRQQSFLNFDDFAERFRSEFLPPDYAERIRDELRARTQHKDESLVEFVRALQTLYDRAEPSASPAERVARAIRQSHPQFHPYCEVAAFQT</sequence>
<name>A0AC60PH10_IXOPE</name>
<proteinExistence type="predicted"/>
<gene>
    <name evidence="1" type="ORF">HPB47_003934</name>
</gene>
<keyword evidence="2" id="KW-1185">Reference proteome</keyword>
<evidence type="ECO:0000313" key="1">
    <source>
        <dbReference type="EMBL" id="KAG0419688.1"/>
    </source>
</evidence>
<comment type="caution">
    <text evidence="1">The sequence shown here is derived from an EMBL/GenBank/DDBJ whole genome shotgun (WGS) entry which is preliminary data.</text>
</comment>
<protein>
    <submittedName>
        <fullName evidence="1">Uncharacterized protein</fullName>
    </submittedName>
</protein>
<reference evidence="1 2" key="1">
    <citation type="journal article" date="2020" name="Cell">
        <title>Large-Scale Comparative Analyses of Tick Genomes Elucidate Their Genetic Diversity and Vector Capacities.</title>
        <authorList>
            <consortium name="Tick Genome and Microbiome Consortium (TIGMIC)"/>
            <person name="Jia N."/>
            <person name="Wang J."/>
            <person name="Shi W."/>
            <person name="Du L."/>
            <person name="Sun Y."/>
            <person name="Zhan W."/>
            <person name="Jiang J.F."/>
            <person name="Wang Q."/>
            <person name="Zhang B."/>
            <person name="Ji P."/>
            <person name="Bell-Sakyi L."/>
            <person name="Cui X.M."/>
            <person name="Yuan T.T."/>
            <person name="Jiang B.G."/>
            <person name="Yang W.F."/>
            <person name="Lam T.T."/>
            <person name="Chang Q.C."/>
            <person name="Ding S.J."/>
            <person name="Wang X.J."/>
            <person name="Zhu J.G."/>
            <person name="Ruan X.D."/>
            <person name="Zhao L."/>
            <person name="Wei J.T."/>
            <person name="Ye R.Z."/>
            <person name="Que T.C."/>
            <person name="Du C.H."/>
            <person name="Zhou Y.H."/>
            <person name="Cheng J.X."/>
            <person name="Dai P.F."/>
            <person name="Guo W.B."/>
            <person name="Han X.H."/>
            <person name="Huang E.J."/>
            <person name="Li L.F."/>
            <person name="Wei W."/>
            <person name="Gao Y.C."/>
            <person name="Liu J.Z."/>
            <person name="Shao H.Z."/>
            <person name="Wang X."/>
            <person name="Wang C.C."/>
            <person name="Yang T.C."/>
            <person name="Huo Q.B."/>
            <person name="Li W."/>
            <person name="Chen H.Y."/>
            <person name="Chen S.E."/>
            <person name="Zhou L.G."/>
            <person name="Ni X.B."/>
            <person name="Tian J.H."/>
            <person name="Sheng Y."/>
            <person name="Liu T."/>
            <person name="Pan Y.S."/>
            <person name="Xia L.Y."/>
            <person name="Li J."/>
            <person name="Zhao F."/>
            <person name="Cao W.C."/>
        </authorList>
    </citation>
    <scope>NUCLEOTIDE SEQUENCE [LARGE SCALE GENOMIC DNA]</scope>
    <source>
        <strain evidence="1">Iper-2018</strain>
    </source>
</reference>
<dbReference type="EMBL" id="JABSTQ010010588">
    <property type="protein sequence ID" value="KAG0419688.1"/>
    <property type="molecule type" value="Genomic_DNA"/>
</dbReference>
<organism evidence="1 2">
    <name type="scientific">Ixodes persulcatus</name>
    <name type="common">Taiga tick</name>
    <dbReference type="NCBI Taxonomy" id="34615"/>
    <lineage>
        <taxon>Eukaryota</taxon>
        <taxon>Metazoa</taxon>
        <taxon>Ecdysozoa</taxon>
        <taxon>Arthropoda</taxon>
        <taxon>Chelicerata</taxon>
        <taxon>Arachnida</taxon>
        <taxon>Acari</taxon>
        <taxon>Parasitiformes</taxon>
        <taxon>Ixodida</taxon>
        <taxon>Ixodoidea</taxon>
        <taxon>Ixodidae</taxon>
        <taxon>Ixodinae</taxon>
        <taxon>Ixodes</taxon>
    </lineage>
</organism>
<accession>A0AC60PH10</accession>
<evidence type="ECO:0000313" key="2">
    <source>
        <dbReference type="Proteomes" id="UP000805193"/>
    </source>
</evidence>
<dbReference type="Proteomes" id="UP000805193">
    <property type="component" value="Unassembled WGS sequence"/>
</dbReference>